<evidence type="ECO:0000313" key="5">
    <source>
        <dbReference type="Proteomes" id="UP000198940"/>
    </source>
</evidence>
<evidence type="ECO:0000313" key="3">
    <source>
        <dbReference type="EMBL" id="SHL63297.1"/>
    </source>
</evidence>
<feature type="transmembrane region" description="Helical" evidence="1">
    <location>
        <begin position="210"/>
        <end position="228"/>
    </location>
</feature>
<gene>
    <name evidence="2" type="ORF">SAMN04487891_1158</name>
    <name evidence="3" type="ORF">SAMN05216293_3938</name>
</gene>
<dbReference type="Proteomes" id="UP000198940">
    <property type="component" value="Unassembled WGS sequence"/>
</dbReference>
<proteinExistence type="predicted"/>
<organism evidence="3 4">
    <name type="scientific">Flagellimonas taeanensis</name>
    <dbReference type="NCBI Taxonomy" id="1005926"/>
    <lineage>
        <taxon>Bacteria</taxon>
        <taxon>Pseudomonadati</taxon>
        <taxon>Bacteroidota</taxon>
        <taxon>Flavobacteriia</taxon>
        <taxon>Flavobacteriales</taxon>
        <taxon>Flavobacteriaceae</taxon>
        <taxon>Flagellimonas</taxon>
    </lineage>
</organism>
<dbReference type="Proteomes" id="UP000184031">
    <property type="component" value="Unassembled WGS sequence"/>
</dbReference>
<feature type="transmembrane region" description="Helical" evidence="1">
    <location>
        <begin position="66"/>
        <end position="83"/>
    </location>
</feature>
<feature type="transmembrane region" description="Helical" evidence="1">
    <location>
        <begin position="37"/>
        <end position="54"/>
    </location>
</feature>
<feature type="transmembrane region" description="Helical" evidence="1">
    <location>
        <begin position="6"/>
        <end position="25"/>
    </location>
</feature>
<dbReference type="AlphaFoldDB" id="A0A1M7C805"/>
<keyword evidence="1" id="KW-0812">Transmembrane</keyword>
<evidence type="ECO:0000313" key="4">
    <source>
        <dbReference type="Proteomes" id="UP000184031"/>
    </source>
</evidence>
<reference evidence="3 4" key="1">
    <citation type="submission" date="2016-11" db="EMBL/GenBank/DDBJ databases">
        <authorList>
            <person name="Varghese N."/>
            <person name="Submissions S."/>
        </authorList>
    </citation>
    <scope>NUCLEOTIDE SEQUENCE [LARGE SCALE GENOMIC DNA]</scope>
    <source>
        <strain evidence="3 4">CGMCC 1.12174</strain>
        <strain evidence="2 5">DSM 26351</strain>
    </source>
</reference>
<evidence type="ECO:0000313" key="2">
    <source>
        <dbReference type="EMBL" id="SFC60975.1"/>
    </source>
</evidence>
<dbReference type="OrthoDB" id="654481at2"/>
<dbReference type="STRING" id="1055723.SAMN05216293_3938"/>
<protein>
    <submittedName>
        <fullName evidence="3">ZIP Zinc transporter</fullName>
    </submittedName>
</protein>
<feature type="transmembrane region" description="Helical" evidence="1">
    <location>
        <begin position="184"/>
        <end position="203"/>
    </location>
</feature>
<feature type="transmembrane region" description="Helical" evidence="1">
    <location>
        <begin position="103"/>
        <end position="120"/>
    </location>
</feature>
<accession>A0A1M7C805</accession>
<dbReference type="RefSeq" id="WP_072882776.1">
    <property type="nucleotide sequence ID" value="NZ_FOKU01000015.1"/>
</dbReference>
<keyword evidence="5" id="KW-1185">Reference proteome</keyword>
<comment type="caution">
    <text evidence="3">The sequence shown here is derived from an EMBL/GenBank/DDBJ whole genome shotgun (WGS) entry which is preliminary data.</text>
</comment>
<feature type="transmembrane region" description="Helical" evidence="1">
    <location>
        <begin position="126"/>
        <end position="146"/>
    </location>
</feature>
<keyword evidence="1" id="KW-0472">Membrane</keyword>
<sequence>MDFPSIFIYLAPIIAVWAGFGFVRFAKPADTGRIKLLLAFSGAFLLALTFFELLPEVYEGHDPKTIALYILGGILLQIFLEFFSKGAEHGHLHIDLKENRFPLLLFLSLSVHALVEGVPIHGNNSILYGIIIHKVPIAIVLSIFLLNSKMKLGTILLFMAAFSLMTPLGSFVSAQSEWMESHGHLLTSLAIGVFFHISTIILFESAQGHAFNLRKLLVIILGIGIAYFV</sequence>
<keyword evidence="1" id="KW-1133">Transmembrane helix</keyword>
<evidence type="ECO:0000256" key="1">
    <source>
        <dbReference type="SAM" id="Phobius"/>
    </source>
</evidence>
<feature type="transmembrane region" description="Helical" evidence="1">
    <location>
        <begin position="153"/>
        <end position="172"/>
    </location>
</feature>
<name>A0A1M7C805_9FLAO</name>
<dbReference type="EMBL" id="FRAT01000013">
    <property type="protein sequence ID" value="SHL63297.1"/>
    <property type="molecule type" value="Genomic_DNA"/>
</dbReference>
<dbReference type="EMBL" id="FOKU01000015">
    <property type="protein sequence ID" value="SFC60975.1"/>
    <property type="molecule type" value="Genomic_DNA"/>
</dbReference>
<accession>A0A3A1NSB8</accession>